<dbReference type="Proteomes" id="UP000007013">
    <property type="component" value="Chromosome"/>
</dbReference>
<dbReference type="EMBL" id="CP001032">
    <property type="protein sequence ID" value="ACB75882.1"/>
    <property type="molecule type" value="Genomic_DNA"/>
</dbReference>
<evidence type="ECO:0000313" key="2">
    <source>
        <dbReference type="EMBL" id="ACB75882.1"/>
    </source>
</evidence>
<dbReference type="AlphaFoldDB" id="B1ZU00"/>
<evidence type="ECO:0000313" key="3">
    <source>
        <dbReference type="Proteomes" id="UP000007013"/>
    </source>
</evidence>
<accession>B1ZU00</accession>
<evidence type="ECO:0000256" key="1">
    <source>
        <dbReference type="SAM" id="SignalP"/>
    </source>
</evidence>
<keyword evidence="1" id="KW-0732">Signal</keyword>
<dbReference type="RefSeq" id="WP_012375417.1">
    <property type="nucleotide sequence ID" value="NC_010571.1"/>
</dbReference>
<gene>
    <name evidence="2" type="ordered locus">Oter_2600</name>
</gene>
<proteinExistence type="predicted"/>
<dbReference type="PROSITE" id="PS51257">
    <property type="entry name" value="PROKAR_LIPOPROTEIN"/>
    <property type="match status" value="1"/>
</dbReference>
<protein>
    <recommendedName>
        <fullName evidence="4">Lipoprotein</fullName>
    </recommendedName>
</protein>
<sequence length="162" mass="17154">MKLLVCGVSVLLVCGCNSVNQQAVNSFIDAGNASIQGSTSLKGSGLFPRKQMYWVAKIDGEAVKAPGYFRAYALSPGQRSVVAGGGLFQGHLGSHDTLGGEAEFSLEAKPGHKYEVRGDVIDQQLSIHIFDLTTNLAATPSVQPAVHAEKHKDPILILIPVL</sequence>
<feature type="chain" id="PRO_5002772706" description="Lipoprotein" evidence="1">
    <location>
        <begin position="24"/>
        <end position="162"/>
    </location>
</feature>
<dbReference type="HOGENOM" id="CLU_1633710_0_0_0"/>
<organism evidence="2 3">
    <name type="scientific">Opitutus terrae (strain DSM 11246 / JCM 15787 / PB90-1)</name>
    <dbReference type="NCBI Taxonomy" id="452637"/>
    <lineage>
        <taxon>Bacteria</taxon>
        <taxon>Pseudomonadati</taxon>
        <taxon>Verrucomicrobiota</taxon>
        <taxon>Opitutia</taxon>
        <taxon>Opitutales</taxon>
        <taxon>Opitutaceae</taxon>
        <taxon>Opitutus</taxon>
    </lineage>
</organism>
<feature type="signal peptide" evidence="1">
    <location>
        <begin position="1"/>
        <end position="23"/>
    </location>
</feature>
<evidence type="ECO:0008006" key="4">
    <source>
        <dbReference type="Google" id="ProtNLM"/>
    </source>
</evidence>
<dbReference type="KEGG" id="ote:Oter_2600"/>
<name>B1ZU00_OPITP</name>
<reference evidence="2 3" key="1">
    <citation type="journal article" date="2011" name="J. Bacteriol.">
        <title>Genome sequence of the verrucomicrobium Opitutus terrae PB90-1, an abundant inhabitant of rice paddy soil ecosystems.</title>
        <authorList>
            <person name="van Passel M.W."/>
            <person name="Kant R."/>
            <person name="Palva A."/>
            <person name="Copeland A."/>
            <person name="Lucas S."/>
            <person name="Lapidus A."/>
            <person name="Glavina del Rio T."/>
            <person name="Pitluck S."/>
            <person name="Goltsman E."/>
            <person name="Clum A."/>
            <person name="Sun H."/>
            <person name="Schmutz J."/>
            <person name="Larimer F.W."/>
            <person name="Land M.L."/>
            <person name="Hauser L."/>
            <person name="Kyrpides N."/>
            <person name="Mikhailova N."/>
            <person name="Richardson P.P."/>
            <person name="Janssen P.H."/>
            <person name="de Vos W.M."/>
            <person name="Smidt H."/>
        </authorList>
    </citation>
    <scope>NUCLEOTIDE SEQUENCE [LARGE SCALE GENOMIC DNA]</scope>
    <source>
        <strain evidence="3">DSM 11246 / JCM 15787 / PB90-1</strain>
    </source>
</reference>
<dbReference type="STRING" id="452637.Oter_2600"/>
<keyword evidence="3" id="KW-1185">Reference proteome</keyword>